<evidence type="ECO:0000313" key="3">
    <source>
        <dbReference type="EMBL" id="CAD7358842.1"/>
    </source>
</evidence>
<dbReference type="Proteomes" id="UP000264146">
    <property type="component" value="Chromosome"/>
</dbReference>
<keyword evidence="7" id="KW-1185">Reference proteome</keyword>
<dbReference type="AlphaFoldDB" id="A0A7Z7VWE8"/>
<evidence type="ECO:0000313" key="4">
    <source>
        <dbReference type="EMBL" id="NHA33962.1"/>
    </source>
</evidence>
<evidence type="ECO:0000313" key="5">
    <source>
        <dbReference type="EMBL" id="SUM86899.1"/>
    </source>
</evidence>
<dbReference type="InterPro" id="IPR042070">
    <property type="entry name" value="PucR_C-HTH_sf"/>
</dbReference>
<dbReference type="Proteomes" id="UP000572988">
    <property type="component" value="Unassembled WGS sequence"/>
</dbReference>
<gene>
    <name evidence="5" type="primary">cdaR</name>
    <name evidence="4" type="ORF">C1O36_05370</name>
    <name evidence="5" type="ORF">NCTC12218_00426</name>
</gene>
<dbReference type="InterPro" id="IPR025736">
    <property type="entry name" value="PucR_C-HTH_dom"/>
</dbReference>
<reference evidence="3 6" key="3">
    <citation type="submission" date="2020-11" db="EMBL/GenBank/DDBJ databases">
        <authorList>
            <consortium name="Pathogen Informatics"/>
        </authorList>
    </citation>
    <scope>NUCLEOTIDE SEQUENCE [LARGE SCALE GENOMIC DNA]</scope>
    <source>
        <strain evidence="3 6">NCTC12218</strain>
    </source>
</reference>
<dbReference type="PANTHER" id="PTHR33744">
    <property type="entry name" value="CARBOHYDRATE DIACID REGULATOR"/>
    <property type="match status" value="1"/>
</dbReference>
<reference evidence="4 7" key="1">
    <citation type="submission" date="2018-01" db="EMBL/GenBank/DDBJ databases">
        <title>Complete genome sequence of Staphylococcus Scheliferi isolated from human.</title>
        <authorList>
            <person name="Abouelkhair M.A."/>
            <person name="Bemis D.A."/>
            <person name="Kania S.A."/>
        </authorList>
    </citation>
    <scope>NUCLEOTIDE SEQUENCE [LARGE SCALE GENOMIC DNA]</scope>
    <source>
        <strain evidence="4 7">ATCC 43808</strain>
    </source>
</reference>
<dbReference type="Gene3D" id="1.10.10.2840">
    <property type="entry name" value="PucR C-terminal helix-turn-helix domain"/>
    <property type="match status" value="1"/>
</dbReference>
<accession>A0A7Z7VWE8</accession>
<dbReference type="EMBL" id="POVK01000014">
    <property type="protein sequence ID" value="NHA33962.1"/>
    <property type="molecule type" value="Genomic_DNA"/>
</dbReference>
<dbReference type="RefSeq" id="WP_016426134.1">
    <property type="nucleotide sequence ID" value="NZ_CABKRV010000002.1"/>
</dbReference>
<name>A0A7Z7VWE8_STASC</name>
<evidence type="ECO:0000259" key="2">
    <source>
        <dbReference type="Pfam" id="PF13556"/>
    </source>
</evidence>
<organism evidence="5">
    <name type="scientific">Staphylococcus schleiferi</name>
    <dbReference type="NCBI Taxonomy" id="1295"/>
    <lineage>
        <taxon>Bacteria</taxon>
        <taxon>Bacillati</taxon>
        <taxon>Bacillota</taxon>
        <taxon>Bacilli</taxon>
        <taxon>Bacillales</taxon>
        <taxon>Staphylococcaceae</taxon>
        <taxon>Staphylococcus</taxon>
    </lineage>
</organism>
<evidence type="ECO:0000313" key="6">
    <source>
        <dbReference type="Proteomes" id="UP000264146"/>
    </source>
</evidence>
<sequence length="377" mass="43279">MIKQHWAQKVVKKASSIIKSDVLILNRSGYVIATSNSDKIGVFYPAARHSIQRNLPIDIEKEDMKFWKVKQTGVIIPITHSGKTYGALFVVGEPDEIRIYSHLLKLNAEFIVEQEFERSTRFEETLSRTQMLAHILFNPQRQIQAYNRKNVIEKLGLNEDFTVALISINSTSKTKIMTLRRALEDWKLPGDDIIEISPSEYVFILKSNDNRGQTQSEIRASIESEMKDDIFSRTLITLGSITNGLQGLIQSYNEATALKVLMHDLKIQEGLHTYKSHELATICNNIKKFTPSNEMSLVSNYKKLLDFGEDKYLNETIEAYFRNHGKLVKTANDLFIHRNTLNYRIKKIHEITGWDPNTIDGIVLLRIAQILYESAQC</sequence>
<dbReference type="PANTHER" id="PTHR33744:SF15">
    <property type="entry name" value="CARBOHYDRATE DIACID REGULATOR"/>
    <property type="match status" value="1"/>
</dbReference>
<reference evidence="5" key="2">
    <citation type="submission" date="2018-06" db="EMBL/GenBank/DDBJ databases">
        <authorList>
            <consortium name="Pathogen Informatics"/>
            <person name="Doyle S."/>
        </authorList>
    </citation>
    <scope>NUCLEOTIDE SEQUENCE [LARGE SCALE GENOMIC DNA]</scope>
    <source>
        <strain evidence="5">NCTC12218</strain>
    </source>
</reference>
<proteinExistence type="predicted"/>
<feature type="domain" description="Putative sugar diacid recognition" evidence="1">
    <location>
        <begin position="3"/>
        <end position="133"/>
    </location>
</feature>
<evidence type="ECO:0000259" key="1">
    <source>
        <dbReference type="Pfam" id="PF05651"/>
    </source>
</evidence>
<dbReference type="Pfam" id="PF05651">
    <property type="entry name" value="Diacid_rec"/>
    <property type="match status" value="1"/>
</dbReference>
<dbReference type="EMBL" id="LR962863">
    <property type="protein sequence ID" value="CAD7358842.1"/>
    <property type="molecule type" value="Genomic_DNA"/>
</dbReference>
<dbReference type="InterPro" id="IPR008599">
    <property type="entry name" value="Diacid_rec"/>
</dbReference>
<dbReference type="EMBL" id="UHEF01000001">
    <property type="protein sequence ID" value="SUM86899.1"/>
    <property type="molecule type" value="Genomic_DNA"/>
</dbReference>
<dbReference type="GeneID" id="93789171"/>
<dbReference type="Pfam" id="PF13556">
    <property type="entry name" value="HTH_30"/>
    <property type="match status" value="1"/>
</dbReference>
<dbReference type="InterPro" id="IPR051448">
    <property type="entry name" value="CdaR-like_regulators"/>
</dbReference>
<protein>
    <submittedName>
        <fullName evidence="4 5">Sugar diacid utilization regulator</fullName>
    </submittedName>
</protein>
<evidence type="ECO:0000313" key="7">
    <source>
        <dbReference type="Proteomes" id="UP000572988"/>
    </source>
</evidence>
<feature type="domain" description="PucR C-terminal helix-turn-helix" evidence="2">
    <location>
        <begin position="315"/>
        <end position="368"/>
    </location>
</feature>